<keyword evidence="3" id="KW-1185">Reference proteome</keyword>
<evidence type="ECO:0000313" key="3">
    <source>
        <dbReference type="Proteomes" id="UP000070475"/>
    </source>
</evidence>
<dbReference type="EMBL" id="LIRB01000146">
    <property type="protein sequence ID" value="KWX71607.1"/>
    <property type="molecule type" value="Genomic_DNA"/>
</dbReference>
<protein>
    <submittedName>
        <fullName evidence="2">Uncharacterized protein</fullName>
    </submittedName>
</protein>
<comment type="caution">
    <text evidence="2">The sequence shown here is derived from an EMBL/GenBank/DDBJ whole genome shotgun (WGS) entry which is preliminary data.</text>
</comment>
<dbReference type="Proteomes" id="UP000070475">
    <property type="component" value="Unassembled WGS sequence"/>
</dbReference>
<gene>
    <name evidence="2" type="ORF">AMQ84_27175</name>
</gene>
<dbReference type="OrthoDB" id="2586440at2"/>
<evidence type="ECO:0000256" key="1">
    <source>
        <dbReference type="SAM" id="MobiDB-lite"/>
    </source>
</evidence>
<accession>A0A132TJR4</accession>
<name>A0A132TJR4_9BACL</name>
<evidence type="ECO:0000313" key="2">
    <source>
        <dbReference type="EMBL" id="KWX71607.1"/>
    </source>
</evidence>
<proteinExistence type="predicted"/>
<feature type="compositionally biased region" description="Basic and acidic residues" evidence="1">
    <location>
        <begin position="221"/>
        <end position="236"/>
    </location>
</feature>
<dbReference type="AlphaFoldDB" id="A0A132TJR4"/>
<dbReference type="PATRIC" id="fig|483937.3.peg.4263"/>
<sequence length="292" mass="32569">MPENQNSLEVEQENAEEQEILTKGNEELELFGSALRPFCTNDVAYAAIRSVVIGKVYSLMDIISDLQAQAETADEEARKEIAELSAQIEERDTIVTGLKQDLYESQLLAEDNANKRDAAHRELLEAKTTIDALNDKLAAATVSKPKERTNVEGDNSVELFKQSLPAIYDVQDHPTDNRKYIAKLAETDEPVEGLWIYKNGKHREVTAEEAPTFRAEYLAKQEEQERDHADHTHDIPENSEVAEYTVPTFQTYSATGGLDQINASVEMAGKTVEERLQALELAVFGKAEVEAA</sequence>
<dbReference type="RefSeq" id="WP_060862925.1">
    <property type="nucleotide sequence ID" value="NZ_LIRB01000146.1"/>
</dbReference>
<organism evidence="2 3">
    <name type="scientific">Paenibacillus riograndensis</name>
    <dbReference type="NCBI Taxonomy" id="483937"/>
    <lineage>
        <taxon>Bacteria</taxon>
        <taxon>Bacillati</taxon>
        <taxon>Bacillota</taxon>
        <taxon>Bacilli</taxon>
        <taxon>Bacillales</taxon>
        <taxon>Paenibacillaceae</taxon>
        <taxon>Paenibacillus</taxon>
        <taxon>Paenibacillus sonchi group</taxon>
    </lineage>
</organism>
<reference evidence="2 3" key="1">
    <citation type="submission" date="2015-08" db="EMBL/GenBank/DDBJ databases">
        <title>Genomes of Paenibacillus riograndensis.</title>
        <authorList>
            <person name="Sant'Anna F.H."/>
            <person name="Souza R."/>
            <person name="Ambrosini A."/>
            <person name="Bach E."/>
            <person name="Fernandes G."/>
            <person name="Balsanelli E."/>
            <person name="Baura V.A."/>
            <person name="Pedrosa F.O."/>
            <person name="Souza E.M."/>
            <person name="Passaglia L."/>
        </authorList>
    </citation>
    <scope>NUCLEOTIDE SEQUENCE [LARGE SCALE GENOMIC DNA]</scope>
    <source>
        <strain evidence="2 3">CAS34</strain>
    </source>
</reference>
<feature type="region of interest" description="Disordered" evidence="1">
    <location>
        <begin position="221"/>
        <end position="243"/>
    </location>
</feature>